<keyword evidence="3 8" id="KW-0540">Nuclease</keyword>
<dbReference type="InterPro" id="IPR029060">
    <property type="entry name" value="PIN-like_dom_sf"/>
</dbReference>
<organism evidence="9 10">
    <name type="scientific">Sinorhizobium americanum</name>
    <dbReference type="NCBI Taxonomy" id="194963"/>
    <lineage>
        <taxon>Bacteria</taxon>
        <taxon>Pseudomonadati</taxon>
        <taxon>Pseudomonadota</taxon>
        <taxon>Alphaproteobacteria</taxon>
        <taxon>Hyphomicrobiales</taxon>
        <taxon>Rhizobiaceae</taxon>
        <taxon>Sinorhizobium/Ensifer group</taxon>
        <taxon>Sinorhizobium</taxon>
    </lineage>
</organism>
<dbReference type="PANTHER" id="PTHR33653">
    <property type="entry name" value="RIBONUCLEASE VAPC2"/>
    <property type="match status" value="1"/>
</dbReference>
<keyword evidence="8" id="KW-0800">Toxin</keyword>
<keyword evidence="4 8" id="KW-0479">Metal-binding</keyword>
<dbReference type="InterPro" id="IPR050556">
    <property type="entry name" value="Type_II_TA_system_RNase"/>
</dbReference>
<dbReference type="Pfam" id="PF01850">
    <property type="entry name" value="PIN"/>
    <property type="match status" value="1"/>
</dbReference>
<dbReference type="RefSeq" id="WP_064253140.1">
    <property type="nucleotide sequence ID" value="NZ_CP013108.1"/>
</dbReference>
<name>A0A1L3LSG2_9HYPH</name>
<dbReference type="OrthoDB" id="32625at2"/>
<dbReference type="SUPFAM" id="SSF88723">
    <property type="entry name" value="PIN domain-like"/>
    <property type="match status" value="1"/>
</dbReference>
<dbReference type="KEGG" id="same:SAMCFNEI73_pA0009"/>
<dbReference type="Proteomes" id="UP000182306">
    <property type="component" value="Plasmid A"/>
</dbReference>
<evidence type="ECO:0000256" key="8">
    <source>
        <dbReference type="HAMAP-Rule" id="MF_00265"/>
    </source>
</evidence>
<evidence type="ECO:0000256" key="4">
    <source>
        <dbReference type="ARBA" id="ARBA00022723"/>
    </source>
</evidence>
<dbReference type="HAMAP" id="MF_00265">
    <property type="entry name" value="VapC_Nob1"/>
    <property type="match status" value="1"/>
</dbReference>
<evidence type="ECO:0000313" key="10">
    <source>
        <dbReference type="Proteomes" id="UP000182306"/>
    </source>
</evidence>
<protein>
    <recommendedName>
        <fullName evidence="8">Ribonuclease VapC</fullName>
        <shortName evidence="8">RNase VapC</shortName>
        <ecNumber evidence="8">3.1.-.-</ecNumber>
    </recommendedName>
    <alternativeName>
        <fullName evidence="8">Toxin VapC</fullName>
    </alternativeName>
</protein>
<dbReference type="GO" id="GO:0004540">
    <property type="term" value="F:RNA nuclease activity"/>
    <property type="evidence" value="ECO:0007669"/>
    <property type="project" value="InterPro"/>
</dbReference>
<comment type="function">
    <text evidence="8">Toxic component of a toxin-antitoxin (TA) system. An RNase.</text>
</comment>
<accession>A0A1L3LSG2</accession>
<dbReference type="AlphaFoldDB" id="A0A1L3LSG2"/>
<evidence type="ECO:0000256" key="6">
    <source>
        <dbReference type="ARBA" id="ARBA00022842"/>
    </source>
</evidence>
<dbReference type="EMBL" id="CP013108">
    <property type="protein sequence ID" value="APG92986.1"/>
    <property type="molecule type" value="Genomic_DNA"/>
</dbReference>
<sequence>MVIDTSAIVAIAFNEPEAETYEQKVVDAPQRFLSAATLLELTIVIEARLGEAGTAELDLWLHKAGVEIVAVDAEQIAVARRAWRSYGKGRHPAGLNYGDCFSYALAKTRSEPLLYKGDDFSLTDIEGA</sequence>
<feature type="binding site" evidence="8">
    <location>
        <position position="4"/>
    </location>
    <ligand>
        <name>Mg(2+)</name>
        <dbReference type="ChEBI" id="CHEBI:18420"/>
    </ligand>
</feature>
<dbReference type="GO" id="GO:0000287">
    <property type="term" value="F:magnesium ion binding"/>
    <property type="evidence" value="ECO:0007669"/>
    <property type="project" value="UniProtKB-UniRule"/>
</dbReference>
<proteinExistence type="inferred from homology"/>
<dbReference type="CDD" id="cd09871">
    <property type="entry name" value="PIN_MtVapC28-VapC30-like"/>
    <property type="match status" value="1"/>
</dbReference>
<dbReference type="InterPro" id="IPR022907">
    <property type="entry name" value="VapC_family"/>
</dbReference>
<evidence type="ECO:0000313" key="9">
    <source>
        <dbReference type="EMBL" id="APG92986.1"/>
    </source>
</evidence>
<keyword evidence="9" id="KW-0614">Plasmid</keyword>
<feature type="binding site" evidence="8">
    <location>
        <position position="99"/>
    </location>
    <ligand>
        <name>Mg(2+)</name>
        <dbReference type="ChEBI" id="CHEBI:18420"/>
    </ligand>
</feature>
<evidence type="ECO:0000256" key="7">
    <source>
        <dbReference type="ARBA" id="ARBA00038093"/>
    </source>
</evidence>
<gene>
    <name evidence="8 9" type="primary">vapC</name>
    <name evidence="9" type="ORF">SAMCFNEI73_pA0009</name>
</gene>
<dbReference type="PANTHER" id="PTHR33653:SF1">
    <property type="entry name" value="RIBONUCLEASE VAPC2"/>
    <property type="match status" value="1"/>
</dbReference>
<dbReference type="GO" id="GO:0016787">
    <property type="term" value="F:hydrolase activity"/>
    <property type="evidence" value="ECO:0007669"/>
    <property type="project" value="UniProtKB-KW"/>
</dbReference>
<comment type="cofactor">
    <cofactor evidence="1 8">
        <name>Mg(2+)</name>
        <dbReference type="ChEBI" id="CHEBI:18420"/>
    </cofactor>
</comment>
<keyword evidence="10" id="KW-1185">Reference proteome</keyword>
<geneLocation type="plasmid" evidence="9 10">
    <name>A</name>
</geneLocation>
<reference evidence="9 10" key="1">
    <citation type="submission" date="2015-10" db="EMBL/GenBank/DDBJ databases">
        <title>Genomic differences between typical nodule nitrogen-fixing rhizobial strains and those coming from bean seeds.</title>
        <authorList>
            <person name="Peralta H."/>
            <person name="Aguilar-Vera A."/>
            <person name="Diaz R."/>
            <person name="Mora Y."/>
            <person name="Martinez-Batallar G."/>
            <person name="Salazar E."/>
            <person name="Vargas-Lagunas C."/>
            <person name="Encarnacion S."/>
            <person name="Girard L."/>
            <person name="Mora J."/>
        </authorList>
    </citation>
    <scope>NUCLEOTIDE SEQUENCE [LARGE SCALE GENOMIC DNA]</scope>
    <source>
        <strain evidence="9 10">CFNEI 73</strain>
        <plasmid evidence="9 10">A</plasmid>
    </source>
</reference>
<evidence type="ECO:0000256" key="2">
    <source>
        <dbReference type="ARBA" id="ARBA00022649"/>
    </source>
</evidence>
<dbReference type="Gene3D" id="3.40.50.1010">
    <property type="entry name" value="5'-nuclease"/>
    <property type="match status" value="1"/>
</dbReference>
<dbReference type="GO" id="GO:0090729">
    <property type="term" value="F:toxin activity"/>
    <property type="evidence" value="ECO:0007669"/>
    <property type="project" value="UniProtKB-KW"/>
</dbReference>
<dbReference type="EC" id="3.1.-.-" evidence="8"/>
<keyword evidence="2 8" id="KW-1277">Toxin-antitoxin system</keyword>
<evidence type="ECO:0000256" key="5">
    <source>
        <dbReference type="ARBA" id="ARBA00022801"/>
    </source>
</evidence>
<dbReference type="InterPro" id="IPR002716">
    <property type="entry name" value="PIN_dom"/>
</dbReference>
<evidence type="ECO:0000256" key="1">
    <source>
        <dbReference type="ARBA" id="ARBA00001946"/>
    </source>
</evidence>
<comment type="similarity">
    <text evidence="7 8">Belongs to the PINc/VapC protein family.</text>
</comment>
<keyword evidence="5 8" id="KW-0378">Hydrolase</keyword>
<keyword evidence="6 8" id="KW-0460">Magnesium</keyword>
<evidence type="ECO:0000256" key="3">
    <source>
        <dbReference type="ARBA" id="ARBA00022722"/>
    </source>
</evidence>